<dbReference type="PANTHER" id="PTHR11806:SF0">
    <property type="entry name" value="PROTEIN MTO1 HOMOLOG, MITOCHONDRIAL"/>
    <property type="match status" value="1"/>
</dbReference>
<comment type="cofactor">
    <cofactor evidence="1">
        <name>FAD</name>
        <dbReference type="ChEBI" id="CHEBI:57692"/>
    </cofactor>
</comment>
<dbReference type="PANTHER" id="PTHR11806">
    <property type="entry name" value="GLUCOSE INHIBITED DIVISION PROTEIN A"/>
    <property type="match status" value="1"/>
</dbReference>
<keyword evidence="2" id="KW-0285">Flavoprotein</keyword>
<evidence type="ECO:0000256" key="3">
    <source>
        <dbReference type="ARBA" id="ARBA00022827"/>
    </source>
</evidence>
<name>A0ABD0K644_9CAEN</name>
<evidence type="ECO:0000256" key="2">
    <source>
        <dbReference type="ARBA" id="ARBA00022630"/>
    </source>
</evidence>
<organism evidence="6 7">
    <name type="scientific">Batillaria attramentaria</name>
    <dbReference type="NCBI Taxonomy" id="370345"/>
    <lineage>
        <taxon>Eukaryota</taxon>
        <taxon>Metazoa</taxon>
        <taxon>Spiralia</taxon>
        <taxon>Lophotrochozoa</taxon>
        <taxon>Mollusca</taxon>
        <taxon>Gastropoda</taxon>
        <taxon>Caenogastropoda</taxon>
        <taxon>Sorbeoconcha</taxon>
        <taxon>Cerithioidea</taxon>
        <taxon>Batillariidae</taxon>
        <taxon>Batillaria</taxon>
    </lineage>
</organism>
<dbReference type="InterPro" id="IPR036188">
    <property type="entry name" value="FAD/NAD-bd_sf"/>
</dbReference>
<proteinExistence type="predicted"/>
<dbReference type="EMBL" id="JACVVK020000245">
    <property type="protein sequence ID" value="KAK7482425.1"/>
    <property type="molecule type" value="Genomic_DNA"/>
</dbReference>
<feature type="domain" description="MnmG N-terminal" evidence="5">
    <location>
        <begin position="58"/>
        <end position="332"/>
    </location>
</feature>
<dbReference type="FunFam" id="3.50.50.60:FF:000082">
    <property type="entry name" value="protein MTO1 homolog, mitochondrial isoform X1"/>
    <property type="match status" value="1"/>
</dbReference>
<dbReference type="SUPFAM" id="SSF51905">
    <property type="entry name" value="FAD/NAD(P)-binding domain"/>
    <property type="match status" value="1"/>
</dbReference>
<evidence type="ECO:0000313" key="6">
    <source>
        <dbReference type="EMBL" id="KAK7482425.1"/>
    </source>
</evidence>
<evidence type="ECO:0000313" key="7">
    <source>
        <dbReference type="Proteomes" id="UP001519460"/>
    </source>
</evidence>
<comment type="caution">
    <text evidence="6">The sequence shown here is derived from an EMBL/GenBank/DDBJ whole genome shotgun (WGS) entry which is preliminary data.</text>
</comment>
<protein>
    <recommendedName>
        <fullName evidence="5">MnmG N-terminal domain-containing protein</fullName>
    </recommendedName>
</protein>
<sequence length="335" mass="36190">MHISPFPNVLSALGLLLRGSSPTSQSGGPSWLCRRCRHQQIGLKMYRRQSSSLSKRYDVIVVGGGHAGTEAACAAARMGAQTLLLTHKIDTIGAMSCNPSFGGIGKGHLMKEIDALDGICARICDKSGIQYKILNRRKGPAVWGPRAQIDRDLYKQHMQDEVLGTPGLTVVAAAVEDLVLGETTVQESDLTKQRCHGVVLGDGHRVISDTVVLTAGTFLRGTINIGLTSRPAGRMGDEPAVGLAKTIENAGFKMGRLKTGTPPRLDGKTIDFSRLNEMPGDDPPSPFSFINESVWIQAEDQVMCHMTHTTPGVDKVVMETMDLNRHVKEEITGPR</sequence>
<feature type="signal peptide" evidence="4">
    <location>
        <begin position="1"/>
        <end position="22"/>
    </location>
</feature>
<dbReference type="Gene3D" id="3.50.50.60">
    <property type="entry name" value="FAD/NAD(P)-binding domain"/>
    <property type="match status" value="1"/>
</dbReference>
<feature type="chain" id="PRO_5044822240" description="MnmG N-terminal domain-containing protein" evidence="4">
    <location>
        <begin position="23"/>
        <end position="335"/>
    </location>
</feature>
<accession>A0ABD0K644</accession>
<keyword evidence="7" id="KW-1185">Reference proteome</keyword>
<dbReference type="Pfam" id="PF01134">
    <property type="entry name" value="GIDA"/>
    <property type="match status" value="1"/>
</dbReference>
<evidence type="ECO:0000256" key="4">
    <source>
        <dbReference type="SAM" id="SignalP"/>
    </source>
</evidence>
<evidence type="ECO:0000256" key="1">
    <source>
        <dbReference type="ARBA" id="ARBA00001974"/>
    </source>
</evidence>
<keyword evidence="4" id="KW-0732">Signal</keyword>
<dbReference type="AlphaFoldDB" id="A0ABD0K644"/>
<evidence type="ECO:0000259" key="5">
    <source>
        <dbReference type="Pfam" id="PF01134"/>
    </source>
</evidence>
<dbReference type="Proteomes" id="UP001519460">
    <property type="component" value="Unassembled WGS sequence"/>
</dbReference>
<gene>
    <name evidence="6" type="ORF">BaRGS_00026347</name>
</gene>
<dbReference type="InterPro" id="IPR002218">
    <property type="entry name" value="MnmG-rel"/>
</dbReference>
<dbReference type="InterPro" id="IPR040131">
    <property type="entry name" value="MnmG_N"/>
</dbReference>
<reference evidence="6 7" key="1">
    <citation type="journal article" date="2023" name="Sci. Data">
        <title>Genome assembly of the Korean intertidal mud-creeper Batillaria attramentaria.</title>
        <authorList>
            <person name="Patra A.K."/>
            <person name="Ho P.T."/>
            <person name="Jun S."/>
            <person name="Lee S.J."/>
            <person name="Kim Y."/>
            <person name="Won Y.J."/>
        </authorList>
    </citation>
    <scope>NUCLEOTIDE SEQUENCE [LARGE SCALE GENOMIC DNA]</scope>
    <source>
        <strain evidence="6">Wonlab-2016</strain>
    </source>
</reference>
<keyword evidence="3" id="KW-0274">FAD</keyword>